<keyword evidence="4" id="KW-1185">Reference proteome</keyword>
<dbReference type="GO" id="GO:0070042">
    <property type="term" value="F:rRNA (uridine-N3-)-methyltransferase activity"/>
    <property type="evidence" value="ECO:0007669"/>
    <property type="project" value="InterPro"/>
</dbReference>
<dbReference type="GO" id="GO:0005737">
    <property type="term" value="C:cytoplasm"/>
    <property type="evidence" value="ECO:0007669"/>
    <property type="project" value="TreeGrafter"/>
</dbReference>
<dbReference type="InterPro" id="IPR019446">
    <property type="entry name" value="BMT5-like"/>
</dbReference>
<dbReference type="PANTHER" id="PTHR11538">
    <property type="entry name" value="PHENYLALANYL-TRNA SYNTHETASE"/>
    <property type="match status" value="1"/>
</dbReference>
<proteinExistence type="predicted"/>
<protein>
    <recommendedName>
        <fullName evidence="2">25S rRNA (uridine-N(3))-methyltransferase BMT5-like domain-containing protein</fullName>
    </recommendedName>
</protein>
<comment type="caution">
    <text evidence="3">The sequence shown here is derived from an EMBL/GenBank/DDBJ whole genome shotgun (WGS) entry which is preliminary data.</text>
</comment>
<feature type="region of interest" description="Disordered" evidence="1">
    <location>
        <begin position="271"/>
        <end position="307"/>
    </location>
</feature>
<dbReference type="Pfam" id="PF10354">
    <property type="entry name" value="BMT5-like"/>
    <property type="match status" value="1"/>
</dbReference>
<dbReference type="PANTHER" id="PTHR11538:SF26">
    <property type="entry name" value="FERREDOXIN-FOLD ANTICODON-BINDING DOMAIN-CONTAINING PROTEIN 1"/>
    <property type="match status" value="1"/>
</dbReference>
<evidence type="ECO:0000313" key="3">
    <source>
        <dbReference type="EMBL" id="KAG2188009.1"/>
    </source>
</evidence>
<dbReference type="Proteomes" id="UP000612746">
    <property type="component" value="Unassembled WGS sequence"/>
</dbReference>
<dbReference type="EMBL" id="JAEPRA010000002">
    <property type="protein sequence ID" value="KAG2188009.1"/>
    <property type="molecule type" value="Genomic_DNA"/>
</dbReference>
<feature type="region of interest" description="Disordered" evidence="1">
    <location>
        <begin position="1"/>
        <end position="50"/>
    </location>
</feature>
<accession>A0A8H7Q7Q3</accession>
<evidence type="ECO:0000259" key="2">
    <source>
        <dbReference type="Pfam" id="PF10354"/>
    </source>
</evidence>
<organism evidence="3 4">
    <name type="scientific">Umbelopsis vinacea</name>
    <dbReference type="NCBI Taxonomy" id="44442"/>
    <lineage>
        <taxon>Eukaryota</taxon>
        <taxon>Fungi</taxon>
        <taxon>Fungi incertae sedis</taxon>
        <taxon>Mucoromycota</taxon>
        <taxon>Mucoromycotina</taxon>
        <taxon>Umbelopsidomycetes</taxon>
        <taxon>Umbelopsidales</taxon>
        <taxon>Umbelopsidaceae</taxon>
        <taxon>Umbelopsis</taxon>
    </lineage>
</organism>
<gene>
    <name evidence="3" type="ORF">INT44_000760</name>
</gene>
<evidence type="ECO:0000313" key="4">
    <source>
        <dbReference type="Proteomes" id="UP000612746"/>
    </source>
</evidence>
<sequence length="307" mass="34959">MGPKKLKSALSNLLSKQKEKQKQSEKQKKTEEFEQARKKKQAASQKQQQKPPYEFMDKILLVGEGNFSFARSLVENITNGGDNLVATCYDSEEVLYEKYEGEAKENIDLIKELGATVLFEVDATQLEKCKALRKLNFSKIVFNFPHAGAGIKDQDRNVQSNQKLLKSFFVSAAPFLQSKTAGDEVDGEIHVTLKSGQPYDLWSIRTMAKATDLLRPKTAFPFVPSMYPGYAHRRTLGFKEGQSKRENEEIADKKPKTYIFVRSQVMQEEIEKSKEGMARKRSVMRDLQAPNKKKRRTDAAQSESDED</sequence>
<name>A0A8H7Q7Q3_9FUNG</name>
<dbReference type="OrthoDB" id="273345at2759"/>
<dbReference type="AlphaFoldDB" id="A0A8H7Q7Q3"/>
<dbReference type="GO" id="GO:0070475">
    <property type="term" value="P:rRNA base methylation"/>
    <property type="evidence" value="ECO:0007669"/>
    <property type="project" value="InterPro"/>
</dbReference>
<feature type="compositionally biased region" description="Basic and acidic residues" evidence="1">
    <location>
        <begin position="16"/>
        <end position="36"/>
    </location>
</feature>
<reference evidence="3" key="1">
    <citation type="submission" date="2020-12" db="EMBL/GenBank/DDBJ databases">
        <title>Metabolic potential, ecology and presence of endohyphal bacteria is reflected in genomic diversity of Mucoromycotina.</title>
        <authorList>
            <person name="Muszewska A."/>
            <person name="Okrasinska A."/>
            <person name="Steczkiewicz K."/>
            <person name="Drgas O."/>
            <person name="Orlowska M."/>
            <person name="Perlinska-Lenart U."/>
            <person name="Aleksandrzak-Piekarczyk T."/>
            <person name="Szatraj K."/>
            <person name="Zielenkiewicz U."/>
            <person name="Pilsyk S."/>
            <person name="Malc E."/>
            <person name="Mieczkowski P."/>
            <person name="Kruszewska J.S."/>
            <person name="Biernat P."/>
            <person name="Pawlowska J."/>
        </authorList>
    </citation>
    <scope>NUCLEOTIDE SEQUENCE</scope>
    <source>
        <strain evidence="3">WA0000051536</strain>
    </source>
</reference>
<evidence type="ECO:0000256" key="1">
    <source>
        <dbReference type="SAM" id="MobiDB-lite"/>
    </source>
</evidence>
<feature type="domain" description="25S rRNA (uridine-N(3))-methyltransferase BMT5-like" evidence="2">
    <location>
        <begin position="60"/>
        <end position="234"/>
    </location>
</feature>